<keyword evidence="2 6" id="KW-0732">Signal</keyword>
<keyword evidence="9" id="KW-1185">Reference proteome</keyword>
<dbReference type="PROSITE" id="PS51257">
    <property type="entry name" value="PROKAR_LIPOPROTEIN"/>
    <property type="match status" value="1"/>
</dbReference>
<dbReference type="PIRSF" id="PIRSF002859">
    <property type="entry name" value="Lipo_traT"/>
    <property type="match status" value="1"/>
</dbReference>
<dbReference type="RefSeq" id="WP_377317707.1">
    <property type="nucleotide sequence ID" value="NZ_JBHUIY010000032.1"/>
</dbReference>
<name>A0ABW5CCK6_9PROT</name>
<dbReference type="EMBL" id="JBHUIY010000032">
    <property type="protein sequence ID" value="MFD2234969.1"/>
    <property type="molecule type" value="Genomic_DNA"/>
</dbReference>
<evidence type="ECO:0000313" key="8">
    <source>
        <dbReference type="EMBL" id="MFD2234969.1"/>
    </source>
</evidence>
<keyword evidence="4" id="KW-0564">Palmitate</keyword>
<evidence type="ECO:0000256" key="7">
    <source>
        <dbReference type="SAM" id="MobiDB-lite"/>
    </source>
</evidence>
<keyword evidence="6" id="KW-0998">Cell outer membrane</keyword>
<dbReference type="Proteomes" id="UP001597296">
    <property type="component" value="Unassembled WGS sequence"/>
</dbReference>
<evidence type="ECO:0000256" key="1">
    <source>
        <dbReference type="ARBA" id="ARBA00004459"/>
    </source>
</evidence>
<evidence type="ECO:0000256" key="2">
    <source>
        <dbReference type="ARBA" id="ARBA00022729"/>
    </source>
</evidence>
<dbReference type="Pfam" id="PF05818">
    <property type="entry name" value="TraT"/>
    <property type="match status" value="1"/>
</dbReference>
<feature type="chain" id="PRO_5045017063" evidence="6">
    <location>
        <begin position="24"/>
        <end position="273"/>
    </location>
</feature>
<feature type="signal peptide" evidence="6">
    <location>
        <begin position="1"/>
        <end position="23"/>
    </location>
</feature>
<comment type="caution">
    <text evidence="8">The sequence shown here is derived from an EMBL/GenBank/DDBJ whole genome shotgun (WGS) entry which is preliminary data.</text>
</comment>
<organism evidence="8 9">
    <name type="scientific">Phaeospirillum tilakii</name>
    <dbReference type="NCBI Taxonomy" id="741673"/>
    <lineage>
        <taxon>Bacteria</taxon>
        <taxon>Pseudomonadati</taxon>
        <taxon>Pseudomonadota</taxon>
        <taxon>Alphaproteobacteria</taxon>
        <taxon>Rhodospirillales</taxon>
        <taxon>Rhodospirillaceae</taxon>
        <taxon>Phaeospirillum</taxon>
    </lineage>
</organism>
<feature type="region of interest" description="Disordered" evidence="7">
    <location>
        <begin position="186"/>
        <end position="214"/>
    </location>
</feature>
<comment type="subcellular location">
    <subcellularLocation>
        <location evidence="1">Cell outer membrane</location>
        <topology evidence="1">Lipid-anchor</topology>
    </subcellularLocation>
</comment>
<accession>A0ABW5CCK6</accession>
<feature type="compositionally biased region" description="Polar residues" evidence="7">
    <location>
        <begin position="186"/>
        <end position="209"/>
    </location>
</feature>
<sequence length="273" mass="28616">MNIRKIRTLCAVAVIGASLSGCAALDASINHSNLDVQTHFSESVFLDPVPPSARTIYVSARNTSDHPEIDLRMPLMQAMAARGYQVVDDPKQAHYMLRVNVLQAGQIEPKSANELLMGKYGEPLLAGAGAAALTSALGGGTGATAGVGLGVAAGAYLANQFIKDVTYSVVVDIQLSERPLSGAKVRQSTSTVNAQGNGSRSSAKSSQAPTGAGYSGAAGLNARVKSQDIDEEVDFKQYQLRALSYANQVNLKFEEAAPTLVSRLTSALSNLFE</sequence>
<proteinExistence type="predicted"/>
<evidence type="ECO:0000256" key="5">
    <source>
        <dbReference type="ARBA" id="ARBA00023288"/>
    </source>
</evidence>
<evidence type="ECO:0000256" key="6">
    <source>
        <dbReference type="PIRNR" id="PIRNR002859"/>
    </source>
</evidence>
<protein>
    <submittedName>
        <fullName evidence="8">Complement resistance protein TraT</fullName>
    </submittedName>
</protein>
<keyword evidence="3 6" id="KW-0472">Membrane</keyword>
<reference evidence="9" key="1">
    <citation type="journal article" date="2019" name="Int. J. Syst. Evol. Microbiol.">
        <title>The Global Catalogue of Microorganisms (GCM) 10K type strain sequencing project: providing services to taxonomists for standard genome sequencing and annotation.</title>
        <authorList>
            <consortium name="The Broad Institute Genomics Platform"/>
            <consortium name="The Broad Institute Genome Sequencing Center for Infectious Disease"/>
            <person name="Wu L."/>
            <person name="Ma J."/>
        </authorList>
    </citation>
    <scope>NUCLEOTIDE SEQUENCE [LARGE SCALE GENOMIC DNA]</scope>
    <source>
        <strain evidence="9">KCTC 15012</strain>
    </source>
</reference>
<evidence type="ECO:0000256" key="4">
    <source>
        <dbReference type="ARBA" id="ARBA00023139"/>
    </source>
</evidence>
<gene>
    <name evidence="8" type="ORF">ACFSNB_14240</name>
</gene>
<keyword evidence="5" id="KW-0449">Lipoprotein</keyword>
<dbReference type="InterPro" id="IPR008874">
    <property type="entry name" value="TraT_complement-R"/>
</dbReference>
<evidence type="ECO:0000313" key="9">
    <source>
        <dbReference type="Proteomes" id="UP001597296"/>
    </source>
</evidence>
<evidence type="ECO:0000256" key="3">
    <source>
        <dbReference type="ARBA" id="ARBA00023136"/>
    </source>
</evidence>